<sequence length="407" mass="43981">METLSALPATGSWYGSVEPMSRHSTPTSAIGRLDLDGSSSSSASGMPTETRSMSKRNRGQDARLASSSAGRRAPAATAGLSRGHNIRQAASSGSGSVTAGPSGTSGSRRTGQTSRPQAGRGAAGAATPDPAGNDDDDDDDDDDDNDDSDGDEDDAGVNNARDNARRQKEAIVSEAFCIYTDAMLTPHEFSGLMENGNGATTAPTERDRLLGQLADTAARGITSIEALQTFRNAAPRQFCLTQIAQRFRQRTTLIEARLNQNVEDQTTGQDVPTTINAFRDVFVAIAGLFGRYGGDLTAMHKSLLVGLLMYVLGWIRTNDKDIYEGSNQARPPYASRSSFNPFRSFLSAQGQPGRFVDVLVGVPPELLRVDERYQNFLYNFCIKVEENVSVDQAWVRKLRQIYERAYT</sequence>
<accession>A0AAJ0G5N7</accession>
<feature type="compositionally biased region" description="Low complexity" evidence="1">
    <location>
        <begin position="89"/>
        <end position="131"/>
    </location>
</feature>
<keyword evidence="3" id="KW-1185">Reference proteome</keyword>
<evidence type="ECO:0000256" key="1">
    <source>
        <dbReference type="SAM" id="MobiDB-lite"/>
    </source>
</evidence>
<reference evidence="2" key="1">
    <citation type="submission" date="2023-04" db="EMBL/GenBank/DDBJ databases">
        <title>Black Yeasts Isolated from many extreme environments.</title>
        <authorList>
            <person name="Coleine C."/>
            <person name="Stajich J.E."/>
            <person name="Selbmann L."/>
        </authorList>
    </citation>
    <scope>NUCLEOTIDE SEQUENCE</scope>
    <source>
        <strain evidence="2">CCFEE 5312</strain>
    </source>
</reference>
<name>A0AAJ0G5N7_9PEZI</name>
<gene>
    <name evidence="2" type="ORF">LTR09_010308</name>
</gene>
<protein>
    <submittedName>
        <fullName evidence="2">Uncharacterized protein</fullName>
    </submittedName>
</protein>
<proteinExistence type="predicted"/>
<organism evidence="2 3">
    <name type="scientific">Extremus antarcticus</name>
    <dbReference type="NCBI Taxonomy" id="702011"/>
    <lineage>
        <taxon>Eukaryota</taxon>
        <taxon>Fungi</taxon>
        <taxon>Dikarya</taxon>
        <taxon>Ascomycota</taxon>
        <taxon>Pezizomycotina</taxon>
        <taxon>Dothideomycetes</taxon>
        <taxon>Dothideomycetidae</taxon>
        <taxon>Mycosphaerellales</taxon>
        <taxon>Extremaceae</taxon>
        <taxon>Extremus</taxon>
    </lineage>
</organism>
<feature type="compositionally biased region" description="Low complexity" evidence="1">
    <location>
        <begin position="62"/>
        <end position="78"/>
    </location>
</feature>
<comment type="caution">
    <text evidence="2">The sequence shown here is derived from an EMBL/GenBank/DDBJ whole genome shotgun (WGS) entry which is preliminary data.</text>
</comment>
<evidence type="ECO:0000313" key="3">
    <source>
        <dbReference type="Proteomes" id="UP001271007"/>
    </source>
</evidence>
<evidence type="ECO:0000313" key="2">
    <source>
        <dbReference type="EMBL" id="KAK3048315.1"/>
    </source>
</evidence>
<feature type="compositionally biased region" description="Acidic residues" evidence="1">
    <location>
        <begin position="132"/>
        <end position="155"/>
    </location>
</feature>
<dbReference type="AlphaFoldDB" id="A0AAJ0G5N7"/>
<dbReference type="Proteomes" id="UP001271007">
    <property type="component" value="Unassembled WGS sequence"/>
</dbReference>
<feature type="region of interest" description="Disordered" evidence="1">
    <location>
        <begin position="1"/>
        <end position="166"/>
    </location>
</feature>
<dbReference type="EMBL" id="JAWDJX010000050">
    <property type="protein sequence ID" value="KAK3048315.1"/>
    <property type="molecule type" value="Genomic_DNA"/>
</dbReference>